<dbReference type="RefSeq" id="WP_151971278.1">
    <property type="nucleotide sequence ID" value="NZ_AP019860.1"/>
</dbReference>
<name>A0A5S9F7G8_UABAM</name>
<reference evidence="2 3" key="1">
    <citation type="submission" date="2019-08" db="EMBL/GenBank/DDBJ databases">
        <title>Complete genome sequence of Candidatus Uab amorphum.</title>
        <authorList>
            <person name="Shiratori T."/>
            <person name="Suzuki S."/>
            <person name="Kakizawa Y."/>
            <person name="Ishida K."/>
        </authorList>
    </citation>
    <scope>NUCLEOTIDE SEQUENCE [LARGE SCALE GENOMIC DNA]</scope>
    <source>
        <strain evidence="2 3">SRT547</strain>
    </source>
</reference>
<feature type="transmembrane region" description="Helical" evidence="1">
    <location>
        <begin position="125"/>
        <end position="150"/>
    </location>
</feature>
<evidence type="ECO:0000256" key="1">
    <source>
        <dbReference type="SAM" id="Phobius"/>
    </source>
</evidence>
<feature type="transmembrane region" description="Helical" evidence="1">
    <location>
        <begin position="69"/>
        <end position="88"/>
    </location>
</feature>
<gene>
    <name evidence="2" type="ORF">UABAM_05655</name>
</gene>
<dbReference type="KEGG" id="uam:UABAM_05655"/>
<feature type="transmembrane region" description="Helical" evidence="1">
    <location>
        <begin position="43"/>
        <end position="63"/>
    </location>
</feature>
<keyword evidence="1" id="KW-0812">Transmembrane</keyword>
<feature type="transmembrane region" description="Helical" evidence="1">
    <location>
        <begin position="100"/>
        <end position="119"/>
    </location>
</feature>
<evidence type="ECO:0000313" key="2">
    <source>
        <dbReference type="EMBL" id="BBM87252.1"/>
    </source>
</evidence>
<evidence type="ECO:0000313" key="3">
    <source>
        <dbReference type="Proteomes" id="UP000326354"/>
    </source>
</evidence>
<feature type="transmembrane region" description="Helical" evidence="1">
    <location>
        <begin position="349"/>
        <end position="370"/>
    </location>
</feature>
<dbReference type="Proteomes" id="UP000326354">
    <property type="component" value="Chromosome"/>
</dbReference>
<keyword evidence="3" id="KW-1185">Reference proteome</keyword>
<feature type="transmembrane region" description="Helical" evidence="1">
    <location>
        <begin position="323"/>
        <end position="343"/>
    </location>
</feature>
<dbReference type="EMBL" id="AP019860">
    <property type="protein sequence ID" value="BBM87252.1"/>
    <property type="molecule type" value="Genomic_DNA"/>
</dbReference>
<organism evidence="2 3">
    <name type="scientific">Uabimicrobium amorphum</name>
    <dbReference type="NCBI Taxonomy" id="2596890"/>
    <lineage>
        <taxon>Bacteria</taxon>
        <taxon>Pseudomonadati</taxon>
        <taxon>Planctomycetota</taxon>
        <taxon>Candidatus Uabimicrobiia</taxon>
        <taxon>Candidatus Uabimicrobiales</taxon>
        <taxon>Candidatus Uabimicrobiaceae</taxon>
        <taxon>Candidatus Uabimicrobium</taxon>
    </lineage>
</organism>
<keyword evidence="1" id="KW-0472">Membrane</keyword>
<sequence>MTMQDKEELQELLAPDYALVKFSPQEFVVHHCDKEKWEKRTALNFLASCLGLAILIAVAMMYSFSQANFYQYLPSFIVLSACGVMLLFKRFFLIKTLGMVVFSAMLTYLYVMPLAVDFHGRKEDFIVLISVLSIGGFALVMVILSIMLMARPIAIRVSQDRIHITHRRALTGICTQDCTVVELECKVIQDHKRPIKQCWLRGKTTQGKHVKLMVIHGTDYDELDKRGTKILYFIHKYIPVTILGSEDALQVMKNKEVTQEKTADLQKTELAAGSYLCWKQPDATQIFTTATQKNIFDDKSQLYDQLCEFDRKVDTTGSKQERFLSIFTLLAAILVALTGLELLRMVHISFSQSLTTVVLLFMIIAGMYSVKEWQNRVRRKQWKQNYESQVLCLNDDEISLLISECHNDAKLHNVASYVIDSYSNKYLS</sequence>
<accession>A0A5S9F7G8</accession>
<protein>
    <submittedName>
        <fullName evidence="2">Uncharacterized protein</fullName>
    </submittedName>
</protein>
<dbReference type="AlphaFoldDB" id="A0A5S9F7G8"/>
<proteinExistence type="predicted"/>
<keyword evidence="1" id="KW-1133">Transmembrane helix</keyword>